<gene>
    <name evidence="5" type="ORF">CCDG5_1015</name>
</gene>
<dbReference type="InterPro" id="IPR035938">
    <property type="entry name" value="Hemerythrin-like_sf"/>
</dbReference>
<dbReference type="Proteomes" id="UP000032431">
    <property type="component" value="Chromosome I"/>
</dbReference>
<keyword evidence="3" id="KW-0408">Iron</keyword>
<evidence type="ECO:0000256" key="1">
    <source>
        <dbReference type="ARBA" id="ARBA00010587"/>
    </source>
</evidence>
<feature type="domain" description="Hemerythrin-like" evidence="4">
    <location>
        <begin position="10"/>
        <end position="124"/>
    </location>
</feature>
<comment type="similarity">
    <text evidence="1">Belongs to the hemerythrin family.</text>
</comment>
<dbReference type="NCBIfam" id="NF033749">
    <property type="entry name" value="bact_hemeryth"/>
    <property type="match status" value="1"/>
</dbReference>
<dbReference type="STRING" id="29343.CCDG5_1015"/>
<dbReference type="GO" id="GO:0046872">
    <property type="term" value="F:metal ion binding"/>
    <property type="evidence" value="ECO:0007669"/>
    <property type="project" value="UniProtKB-KW"/>
</dbReference>
<dbReference type="PANTHER" id="PTHR37164">
    <property type="entry name" value="BACTERIOHEMERYTHRIN"/>
    <property type="match status" value="1"/>
</dbReference>
<dbReference type="Gene3D" id="1.20.120.50">
    <property type="entry name" value="Hemerythrin-like"/>
    <property type="match status" value="1"/>
</dbReference>
<dbReference type="SUPFAM" id="SSF47188">
    <property type="entry name" value="Hemerythrin-like"/>
    <property type="match status" value="1"/>
</dbReference>
<keyword evidence="2" id="KW-0479">Metal-binding</keyword>
<dbReference type="KEGG" id="ccel:CCDG5_1015"/>
<dbReference type="OrthoDB" id="9797092at2"/>
<dbReference type="PANTHER" id="PTHR37164:SF1">
    <property type="entry name" value="BACTERIOHEMERYTHRIN"/>
    <property type="match status" value="1"/>
</dbReference>
<evidence type="ECO:0000256" key="2">
    <source>
        <dbReference type="ARBA" id="ARBA00022723"/>
    </source>
</evidence>
<dbReference type="AlphaFoldDB" id="A0A078KNM1"/>
<keyword evidence="6" id="KW-1185">Reference proteome</keyword>
<dbReference type="NCBIfam" id="TIGR02481">
    <property type="entry name" value="hemeryth_dom"/>
    <property type="match status" value="1"/>
</dbReference>
<evidence type="ECO:0000256" key="3">
    <source>
        <dbReference type="ARBA" id="ARBA00023004"/>
    </source>
</evidence>
<proteinExistence type="inferred from homology"/>
<name>A0A078KNM1_9FIRM</name>
<dbReference type="HOGENOM" id="CLU_086902_3_1_9"/>
<dbReference type="Pfam" id="PF01814">
    <property type="entry name" value="Hemerythrin"/>
    <property type="match status" value="1"/>
</dbReference>
<sequence>MKWTEDLSVGVELIDTEHKSLINAVNELFDACSKGMGRKKIAETLEFMRNYINTHFSDEEKLQRECGYPDYQNHRTYHANFVEKVNEYSKRLSDEGPNIALVADFNNFVTDWLINHISREDKKIGLYIMQKNSNV</sequence>
<reference evidence="6" key="1">
    <citation type="submission" date="2014-07" db="EMBL/GenBank/DDBJ databases">
        <authorList>
            <person name="Wibberg D."/>
        </authorList>
    </citation>
    <scope>NUCLEOTIDE SEQUENCE [LARGE SCALE GENOMIC DNA]</scope>
    <source>
        <strain evidence="6">DG5</strain>
    </source>
</reference>
<dbReference type="CDD" id="cd12107">
    <property type="entry name" value="Hemerythrin"/>
    <property type="match status" value="1"/>
</dbReference>
<evidence type="ECO:0000313" key="5">
    <source>
        <dbReference type="EMBL" id="CDZ24132.1"/>
    </source>
</evidence>
<accession>A0A078KNM1</accession>
<protein>
    <recommendedName>
        <fullName evidence="4">Hemerythrin-like domain-containing protein</fullName>
    </recommendedName>
</protein>
<organism evidence="5 6">
    <name type="scientific">[Clostridium] cellulosi</name>
    <dbReference type="NCBI Taxonomy" id="29343"/>
    <lineage>
        <taxon>Bacteria</taxon>
        <taxon>Bacillati</taxon>
        <taxon>Bacillota</taxon>
        <taxon>Clostridia</taxon>
        <taxon>Eubacteriales</taxon>
        <taxon>Oscillospiraceae</taxon>
        <taxon>Oscillospiraceae incertae sedis</taxon>
    </lineage>
</organism>
<dbReference type="InterPro" id="IPR050669">
    <property type="entry name" value="Hemerythrin"/>
</dbReference>
<dbReference type="InterPro" id="IPR012827">
    <property type="entry name" value="Hemerythrin_metal-bd"/>
</dbReference>
<evidence type="ECO:0000259" key="4">
    <source>
        <dbReference type="Pfam" id="PF01814"/>
    </source>
</evidence>
<dbReference type="InterPro" id="IPR012312">
    <property type="entry name" value="Hemerythrin-like"/>
</dbReference>
<dbReference type="PATRIC" id="fig|29343.3.peg.1071"/>
<dbReference type="EMBL" id="LM995447">
    <property type="protein sequence ID" value="CDZ24132.1"/>
    <property type="molecule type" value="Genomic_DNA"/>
</dbReference>
<evidence type="ECO:0000313" key="6">
    <source>
        <dbReference type="Proteomes" id="UP000032431"/>
    </source>
</evidence>